<dbReference type="Proteomes" id="UP000325933">
    <property type="component" value="Unassembled WGS sequence"/>
</dbReference>
<dbReference type="Proteomes" id="UP000326364">
    <property type="component" value="Unassembled WGS sequence"/>
</dbReference>
<proteinExistence type="predicted"/>
<keyword evidence="6" id="KW-1185">Reference proteome</keyword>
<dbReference type="InterPro" id="IPR045528">
    <property type="entry name" value="DO-GTPase2"/>
</dbReference>
<dbReference type="AlphaFoldDB" id="A0A5J5HS79"/>
<reference evidence="5 6" key="1">
    <citation type="submission" date="2019-09" db="EMBL/GenBank/DDBJ databases">
        <authorList>
            <person name="Feng G."/>
        </authorList>
    </citation>
    <scope>NUCLEOTIDE SEQUENCE [LARGE SCALE GENOMIC DNA]</scope>
    <source>
        <strain evidence="4 5">KACC 19283</strain>
        <strain evidence="3 6">KACC 19284</strain>
    </source>
</reference>
<gene>
    <name evidence="4" type="ORF">F4U95_20355</name>
    <name evidence="3" type="ORF">F4U96_20230</name>
</gene>
<name>A0A5J5HS79_9SPHN</name>
<evidence type="ECO:0000313" key="5">
    <source>
        <dbReference type="Proteomes" id="UP000325933"/>
    </source>
</evidence>
<feature type="compositionally biased region" description="Acidic residues" evidence="1">
    <location>
        <begin position="35"/>
        <end position="57"/>
    </location>
</feature>
<organism evidence="4 5">
    <name type="scientific">Sphingobium limneticum</name>
    <dbReference type="NCBI Taxonomy" id="1007511"/>
    <lineage>
        <taxon>Bacteria</taxon>
        <taxon>Pseudomonadati</taxon>
        <taxon>Pseudomonadota</taxon>
        <taxon>Alphaproteobacteria</taxon>
        <taxon>Sphingomonadales</taxon>
        <taxon>Sphingomonadaceae</taxon>
        <taxon>Sphingobium</taxon>
    </lineage>
</organism>
<dbReference type="Pfam" id="PF19993">
    <property type="entry name" value="DO-GTPase2"/>
    <property type="match status" value="1"/>
</dbReference>
<evidence type="ECO:0000256" key="1">
    <source>
        <dbReference type="SAM" id="MobiDB-lite"/>
    </source>
</evidence>
<accession>A0A5J5HS79</accession>
<dbReference type="EMBL" id="VYQB01000019">
    <property type="protein sequence ID" value="KAA9012985.1"/>
    <property type="molecule type" value="Genomic_DNA"/>
</dbReference>
<evidence type="ECO:0000313" key="6">
    <source>
        <dbReference type="Proteomes" id="UP000326364"/>
    </source>
</evidence>
<sequence>MMRGPCQNSSCTFSATNTCVLGNPPEDCENRPLIDGDDDDDVAEDEPGTEEAEEETPVADAARGSGVVGMPVLTAPDDGMRSLPASRTLGIAQVNAIMENRPACLVGIVGLAGAGKTAALVSAYLLLSNGVFEGFSYADSDTLRAFEEISRASRIWQKGNPPEQITVHTTLSNDREAGFLHLRLRRDADDRIFDMLLPDLPGEWSRALIDRNDADRLEFLKSSSVIWMMVDGRQFANAARVTRARYRAKLLIERLADLLDGSRPRLMIVPTWQDKIAFPQAEADTLRECGRSFGFEVDLAPIASFSWDEDMEPGHGVADLFSRTLTAGPPPPDFWPVTDRSADDRKLASYRRDA</sequence>
<feature type="region of interest" description="Disordered" evidence="1">
    <location>
        <begin position="22"/>
        <end position="80"/>
    </location>
</feature>
<protein>
    <recommendedName>
        <fullName evidence="2">Double-GTPase 2 domain-containing protein</fullName>
    </recommendedName>
</protein>
<comment type="caution">
    <text evidence="4">The sequence shown here is derived from an EMBL/GenBank/DDBJ whole genome shotgun (WGS) entry which is preliminary data.</text>
</comment>
<evidence type="ECO:0000313" key="3">
    <source>
        <dbReference type="EMBL" id="KAA9012985.1"/>
    </source>
</evidence>
<feature type="region of interest" description="Disordered" evidence="1">
    <location>
        <begin position="329"/>
        <end position="354"/>
    </location>
</feature>
<feature type="domain" description="Double-GTPase 2" evidence="2">
    <location>
        <begin position="105"/>
        <end position="324"/>
    </location>
</feature>
<evidence type="ECO:0000259" key="2">
    <source>
        <dbReference type="Pfam" id="PF19993"/>
    </source>
</evidence>
<dbReference type="EMBL" id="VYQA01000019">
    <property type="protein sequence ID" value="KAA9025231.1"/>
    <property type="molecule type" value="Genomic_DNA"/>
</dbReference>
<evidence type="ECO:0000313" key="4">
    <source>
        <dbReference type="EMBL" id="KAA9025231.1"/>
    </source>
</evidence>
<feature type="compositionally biased region" description="Basic and acidic residues" evidence="1">
    <location>
        <begin position="340"/>
        <end position="354"/>
    </location>
</feature>